<dbReference type="EMBL" id="AP018828">
    <property type="protein sequence ID" value="BBF82037.1"/>
    <property type="molecule type" value="Genomic_DNA"/>
</dbReference>
<dbReference type="OrthoDB" id="9802264at2"/>
<dbReference type="Pfam" id="PF09821">
    <property type="entry name" value="AAA_assoc_C"/>
    <property type="match status" value="1"/>
</dbReference>
<dbReference type="AlphaFoldDB" id="A0A3G9G5H7"/>
<accession>A0A3G9G5H7</accession>
<reference evidence="2" key="1">
    <citation type="journal article" date="2017" name="Biotechnol. Biofuels">
        <title>Evaluation of environmental bacterial communities as a factor affecting the growth of duckweed Lemna minor.</title>
        <authorList>
            <person name="Ishizawa H."/>
            <person name="Kuroda M."/>
            <person name="Morikawa M."/>
            <person name="Ike M."/>
        </authorList>
    </citation>
    <scope>NUCLEOTIDE SEQUENCE [LARGE SCALE GENOMIC DNA]</scope>
    <source>
        <strain evidence="2">M6</strain>
    </source>
</reference>
<protein>
    <submittedName>
        <fullName evidence="1">ABC-type nitrate/sulfonate/bicarbonate transport system, ATPase component</fullName>
    </submittedName>
</protein>
<organism evidence="1 2">
    <name type="scientific">Asticcacaulis excentricus</name>
    <dbReference type="NCBI Taxonomy" id="78587"/>
    <lineage>
        <taxon>Bacteria</taxon>
        <taxon>Pseudomonadati</taxon>
        <taxon>Pseudomonadota</taxon>
        <taxon>Alphaproteobacteria</taxon>
        <taxon>Caulobacterales</taxon>
        <taxon>Caulobacteraceae</taxon>
        <taxon>Asticcacaulis</taxon>
    </lineage>
</organism>
<dbReference type="RefSeq" id="WP_126423660.1">
    <property type="nucleotide sequence ID" value="NZ_AP018828.1"/>
</dbReference>
<name>A0A3G9G5H7_9CAUL</name>
<reference evidence="2" key="2">
    <citation type="journal article" date="2017" name="Plant Physiol. Biochem.">
        <title>Differential oxidative and antioxidative response of duckweed Lemna minor toward plant growth promoting/inhibiting bacteria.</title>
        <authorList>
            <person name="Ishizawa H."/>
            <person name="Kuroda M."/>
            <person name="Morikawa M."/>
            <person name="Ike M."/>
        </authorList>
    </citation>
    <scope>NUCLEOTIDE SEQUENCE [LARGE SCALE GENOMIC DNA]</scope>
    <source>
        <strain evidence="2">M6</strain>
    </source>
</reference>
<evidence type="ECO:0000313" key="1">
    <source>
        <dbReference type="EMBL" id="BBF82037.1"/>
    </source>
</evidence>
<dbReference type="Proteomes" id="UP000278756">
    <property type="component" value="Chromosome 2"/>
</dbReference>
<dbReference type="InterPro" id="IPR018632">
    <property type="entry name" value="AAA-associated_dom_C"/>
</dbReference>
<gene>
    <name evidence="1" type="ORF">EM6_2657</name>
</gene>
<sequence length="130" mass="14669">MVFFFEDSQGARPLVRASRADRYGVSFADLAAFLLLPVGQAFVEADVDGRKHLFRQQLLTHVPLATHIRHALETGGEAGLSARRVRDQLQTHMSDTFAQQTLRSVVQWGRYAEAFDYDEKADRFSLEDGV</sequence>
<proteinExistence type="predicted"/>
<evidence type="ECO:0000313" key="2">
    <source>
        <dbReference type="Proteomes" id="UP000278756"/>
    </source>
</evidence>